<reference evidence="1 2" key="1">
    <citation type="journal article" date="2017" name="Mycologia">
        <title>Bifiguratus adelaidae, gen. et sp. nov., a new member of Mucoromycotina in endophytic and soil-dwelling habitats.</title>
        <authorList>
            <person name="Torres-Cruz T.J."/>
            <person name="Billingsley Tobias T.L."/>
            <person name="Almatruk M."/>
            <person name="Hesse C."/>
            <person name="Kuske C.R."/>
            <person name="Desiro A."/>
            <person name="Benucci G.M."/>
            <person name="Bonito G."/>
            <person name="Stajich J.E."/>
            <person name="Dunlap C."/>
            <person name="Arnold A.E."/>
            <person name="Porras-Alfaro A."/>
        </authorList>
    </citation>
    <scope>NUCLEOTIDE SEQUENCE [LARGE SCALE GENOMIC DNA]</scope>
    <source>
        <strain evidence="1 2">AZ0501</strain>
    </source>
</reference>
<accession>A0A261XXN8</accession>
<dbReference type="AlphaFoldDB" id="A0A261XXN8"/>
<dbReference type="InterPro" id="IPR011989">
    <property type="entry name" value="ARM-like"/>
</dbReference>
<protein>
    <recommendedName>
        <fullName evidence="3">26S proteasome non-ATPase regulatory subunit 5</fullName>
    </recommendedName>
</protein>
<dbReference type="SUPFAM" id="SSF48371">
    <property type="entry name" value="ARM repeat"/>
    <property type="match status" value="1"/>
</dbReference>
<dbReference type="PANTHER" id="PTHR13554">
    <property type="entry name" value="26S PROTEASOME NON-ATPASE REGULATORY SUBUNIT 5-RELATED"/>
    <property type="match status" value="1"/>
</dbReference>
<dbReference type="EMBL" id="MVBO01000105">
    <property type="protein sequence ID" value="OZJ03091.1"/>
    <property type="molecule type" value="Genomic_DNA"/>
</dbReference>
<keyword evidence="2" id="KW-1185">Reference proteome</keyword>
<dbReference type="OrthoDB" id="10250600at2759"/>
<dbReference type="InterPro" id="IPR016024">
    <property type="entry name" value="ARM-type_fold"/>
</dbReference>
<sequence>MSPAPTPEAQRLARLLSDAGSAHGDIVRAAQDLMHSLGDPAEPAKVRSALSTVPIKSLFDLLGSSEPSTVEVTCDLIDKLLSPFDYTALVAQDMLGFLIEGYNHFSPFVRRLAIKQTDKFATDDSGIDILTSQNIYPLIVVTMSFQDTQTAEMAIDLIVKMYALPSGKRAFHDPNTVVMLKQLISTSDTVKFRGYELIAKLAGESAQSFDAIERLGLFNDLVNDCKSTDVLIRMNAFEVVAEVRSPQSPSNSSPNAFPQSIKGPKGFAFAQKSGILKEIINVLAAPNVQEDDLKDVTKVLLICSALKFIATFGSLDSERIQLLDDKYKIYSICHQYLHVEQTSVQSAAIYSMTHLITNPNILRLCLASQPNQHLDLTRATHTLPRLWREGLSGEPRITWLRGMSQAFECTEDNRDLADITFQLYEEMDGVPTTLQQLANLAKQPVDDQQVSVFAFLTAIASWRWGALEMLSSPAFMDYLFDRSTESSHSGKVWKYTLVQTILNTVELIDTNAPLDVVDKLTKYVKDGPFYVSRRPNVDLESG</sequence>
<gene>
    <name evidence="1" type="ORF">BZG36_03912</name>
</gene>
<evidence type="ECO:0000313" key="2">
    <source>
        <dbReference type="Proteomes" id="UP000242875"/>
    </source>
</evidence>
<name>A0A261XXN8_9FUNG</name>
<proteinExistence type="predicted"/>
<comment type="caution">
    <text evidence="1">The sequence shown here is derived from an EMBL/GenBank/DDBJ whole genome shotgun (WGS) entry which is preliminary data.</text>
</comment>
<dbReference type="InterPro" id="IPR019538">
    <property type="entry name" value="PSMD5"/>
</dbReference>
<dbReference type="Proteomes" id="UP000242875">
    <property type="component" value="Unassembled WGS sequence"/>
</dbReference>
<evidence type="ECO:0008006" key="3">
    <source>
        <dbReference type="Google" id="ProtNLM"/>
    </source>
</evidence>
<dbReference type="PANTHER" id="PTHR13554:SF10">
    <property type="entry name" value="26S PROTEASOME NON-ATPASE REGULATORY SUBUNIT 5"/>
    <property type="match status" value="1"/>
</dbReference>
<evidence type="ECO:0000313" key="1">
    <source>
        <dbReference type="EMBL" id="OZJ03091.1"/>
    </source>
</evidence>
<dbReference type="Pfam" id="PF10508">
    <property type="entry name" value="Proteasom_PSMB"/>
    <property type="match status" value="1"/>
</dbReference>
<dbReference type="GO" id="GO:0043248">
    <property type="term" value="P:proteasome assembly"/>
    <property type="evidence" value="ECO:0007669"/>
    <property type="project" value="InterPro"/>
</dbReference>
<organism evidence="1 2">
    <name type="scientific">Bifiguratus adelaidae</name>
    <dbReference type="NCBI Taxonomy" id="1938954"/>
    <lineage>
        <taxon>Eukaryota</taxon>
        <taxon>Fungi</taxon>
        <taxon>Fungi incertae sedis</taxon>
        <taxon>Mucoromycota</taxon>
        <taxon>Mucoromycotina</taxon>
        <taxon>Endogonomycetes</taxon>
        <taxon>Endogonales</taxon>
        <taxon>Endogonales incertae sedis</taxon>
        <taxon>Bifiguratus</taxon>
    </lineage>
</organism>
<dbReference type="Gene3D" id="1.25.10.10">
    <property type="entry name" value="Leucine-rich Repeat Variant"/>
    <property type="match status" value="1"/>
</dbReference>
<dbReference type="GO" id="GO:0005829">
    <property type="term" value="C:cytosol"/>
    <property type="evidence" value="ECO:0007669"/>
    <property type="project" value="TreeGrafter"/>
</dbReference>